<evidence type="ECO:0000313" key="2">
    <source>
        <dbReference type="EMBL" id="KAJ1100448.1"/>
    </source>
</evidence>
<organism evidence="2 3">
    <name type="scientific">Pleurodeles waltl</name>
    <name type="common">Iberian ribbed newt</name>
    <dbReference type="NCBI Taxonomy" id="8319"/>
    <lineage>
        <taxon>Eukaryota</taxon>
        <taxon>Metazoa</taxon>
        <taxon>Chordata</taxon>
        <taxon>Craniata</taxon>
        <taxon>Vertebrata</taxon>
        <taxon>Euteleostomi</taxon>
        <taxon>Amphibia</taxon>
        <taxon>Batrachia</taxon>
        <taxon>Caudata</taxon>
        <taxon>Salamandroidea</taxon>
        <taxon>Salamandridae</taxon>
        <taxon>Pleurodelinae</taxon>
        <taxon>Pleurodeles</taxon>
    </lineage>
</organism>
<dbReference type="Proteomes" id="UP001066276">
    <property type="component" value="Chromosome 10"/>
</dbReference>
<reference evidence="2" key="1">
    <citation type="journal article" date="2022" name="bioRxiv">
        <title>Sequencing and chromosome-scale assembly of the giantPleurodeles waltlgenome.</title>
        <authorList>
            <person name="Brown T."/>
            <person name="Elewa A."/>
            <person name="Iarovenko S."/>
            <person name="Subramanian E."/>
            <person name="Araus A.J."/>
            <person name="Petzold A."/>
            <person name="Susuki M."/>
            <person name="Suzuki K.-i.T."/>
            <person name="Hayashi T."/>
            <person name="Toyoda A."/>
            <person name="Oliveira C."/>
            <person name="Osipova E."/>
            <person name="Leigh N.D."/>
            <person name="Simon A."/>
            <person name="Yun M.H."/>
        </authorList>
    </citation>
    <scope>NUCLEOTIDE SEQUENCE</scope>
    <source>
        <strain evidence="2">20211129_DDA</strain>
        <tissue evidence="2">Liver</tissue>
    </source>
</reference>
<sequence>MGALTLVAAEIHNPVVRGLMDPAVSEACPRLRGDRQPGSESGELRLPPPADLLPRSDRSWLACPASEGGPGPP</sequence>
<name>A0AAV7MAR8_PLEWA</name>
<feature type="region of interest" description="Disordered" evidence="1">
    <location>
        <begin position="29"/>
        <end position="73"/>
    </location>
</feature>
<accession>A0AAV7MAR8</accession>
<dbReference type="EMBL" id="JANPWB010000014">
    <property type="protein sequence ID" value="KAJ1100448.1"/>
    <property type="molecule type" value="Genomic_DNA"/>
</dbReference>
<proteinExistence type="predicted"/>
<keyword evidence="3" id="KW-1185">Reference proteome</keyword>
<comment type="caution">
    <text evidence="2">The sequence shown here is derived from an EMBL/GenBank/DDBJ whole genome shotgun (WGS) entry which is preliminary data.</text>
</comment>
<gene>
    <name evidence="2" type="ORF">NDU88_005534</name>
</gene>
<protein>
    <submittedName>
        <fullName evidence="2">Uncharacterized protein</fullName>
    </submittedName>
</protein>
<dbReference type="AlphaFoldDB" id="A0AAV7MAR8"/>
<evidence type="ECO:0000256" key="1">
    <source>
        <dbReference type="SAM" id="MobiDB-lite"/>
    </source>
</evidence>
<evidence type="ECO:0000313" key="3">
    <source>
        <dbReference type="Proteomes" id="UP001066276"/>
    </source>
</evidence>